<gene>
    <name evidence="7" type="ORF">LIER_01878</name>
</gene>
<dbReference type="InterPro" id="IPR027640">
    <property type="entry name" value="Kinesin-like_fam"/>
</dbReference>
<name>A0AAV3NNL6_LITER</name>
<dbReference type="GO" id="GO:0007018">
    <property type="term" value="P:microtubule-based movement"/>
    <property type="evidence" value="ECO:0007669"/>
    <property type="project" value="InterPro"/>
</dbReference>
<keyword evidence="8" id="KW-1185">Reference proteome</keyword>
<dbReference type="InterPro" id="IPR001715">
    <property type="entry name" value="CH_dom"/>
</dbReference>
<dbReference type="GO" id="GO:0008017">
    <property type="term" value="F:microtubule binding"/>
    <property type="evidence" value="ECO:0007669"/>
    <property type="project" value="InterPro"/>
</dbReference>
<dbReference type="SMART" id="SM00033">
    <property type="entry name" value="CH"/>
    <property type="match status" value="1"/>
</dbReference>
<feature type="domain" description="Calponin-homology (CH)" evidence="5">
    <location>
        <begin position="23"/>
        <end position="147"/>
    </location>
</feature>
<feature type="domain" description="Kinesin motor" evidence="6">
    <location>
        <begin position="384"/>
        <end position="740"/>
    </location>
</feature>
<sequence>MEDPMIRERHEFNLASRKAEEAALRRYQATHWLDCMVGPLSISSQPNEKEFVSSLRNGLVLCNLMNKIQPGSVPKVVECALPSQSLAWDSQPLPAYQYFENVKNFLVAVEELKLPAFEASVLERENIEAASSAKVVDCILALKGYYEWKEMTGGKGSYKPPRSPFFHDPARRINQQSCGWRAPSDSCRRLDMSSGCNLQQAAGSQSQGLEDLIVKICVERMADAKENIDNNFLASLRQENMDPVNVFSSFISKCVEEKLKNKFPEVISDPVCLTRDGKSFPNSISRPLRDISSQVADKGSTDSLSKKSCHNRDLLVIQERELLNLKALLSTTRKKFGNLQSQMQSDFRLLAYQVHEMSTAALGYHKVVNENRMLYNMLQDLKGNIRVYCRIRPSICSEEKTVIDFVGNDGSLVVVDPMKPPKDGRKIFQFNRVFGPSATQDEVFQDTQPLIRSVMDGYNVCIFAYGQTGSGKTYTMSGPSRGSSKDCGINCMALNDLFHLSDERKDIMVYDIQVQMVEIYNEQVRDLLAKDSSATRYPFMITTMSHLEDIMIIVPFFICNTLNYHTLEILNCLSDGGLNLPDATMQSVKTTADVISLMEHGDLNRAVCSTAINNRSSRSHSVLTVHVVGEDVVTGSKLRSCLHLVDLAGSERVDKSEVTGEALKEAQFINKSLSCLGDVIAALAQKNSHIPYRNSKLTQLLQNSLGRQAKTLMFAHVSPEVDSFGETMSTLKFAQRASTVELGTARSNKESSEILHLKAEIESLKQALASDPSSSPQTMKAKEAVKGQRNNLGAQRTPPRPRRLSIENCNTMKSKEGVKEQKNNMEAQRTPPHLRRLSIENCNTMKSERTNLDLKKVLVSELTSTYLVNQTNDGVTAERNNLEAQRTPPRPRRTSIENCNTMKSERTNLDLKKEVKTPPSQQPRSRRLSLEARFTNITNPTKPEVTHQDVVAIRKPSELRRNVGSYGLELNNQRALRSPTTSALRKKIINENERVDIASLELLRTPEPAGFSRNALLASSEFRTPSLNNGTTGKRAQIRKSLRTIGKLINGSEKRNQPKTTEPKTPFNGTSKIHDIKSPMIPASVRASRRQSLTAIVPPERSRRSSIGGVNANRTAKTPPPVNSSGKLTNRWL</sequence>
<dbReference type="SUPFAM" id="SSF52540">
    <property type="entry name" value="P-loop containing nucleoside triphosphate hydrolases"/>
    <property type="match status" value="1"/>
</dbReference>
<dbReference type="SMART" id="SM00129">
    <property type="entry name" value="KISc"/>
    <property type="match status" value="1"/>
</dbReference>
<dbReference type="PANTHER" id="PTHR47972:SF4">
    <property type="entry name" value="KINESIN-LIKE PROTEIN KIN-14L"/>
    <property type="match status" value="1"/>
</dbReference>
<reference evidence="7 8" key="1">
    <citation type="submission" date="2024-01" db="EMBL/GenBank/DDBJ databases">
        <title>The complete chloroplast genome sequence of Lithospermum erythrorhizon: insights into the phylogenetic relationship among Boraginaceae species and the maternal lineages of purple gromwells.</title>
        <authorList>
            <person name="Okada T."/>
            <person name="Watanabe K."/>
        </authorList>
    </citation>
    <scope>NUCLEOTIDE SEQUENCE [LARGE SCALE GENOMIC DNA]</scope>
</reference>
<dbReference type="GO" id="GO:0005524">
    <property type="term" value="F:ATP binding"/>
    <property type="evidence" value="ECO:0007669"/>
    <property type="project" value="UniProtKB-UniRule"/>
</dbReference>
<comment type="similarity">
    <text evidence="1">Belongs to the TRAFAC class myosin-kinesin ATPase superfamily. Kinesin family. KIN-14 subfamily.</text>
</comment>
<feature type="region of interest" description="Disordered" evidence="4">
    <location>
        <begin position="875"/>
        <end position="896"/>
    </location>
</feature>
<dbReference type="Gene3D" id="3.40.850.10">
    <property type="entry name" value="Kinesin motor domain"/>
    <property type="match status" value="1"/>
</dbReference>
<organism evidence="7 8">
    <name type="scientific">Lithospermum erythrorhizon</name>
    <name type="common">Purple gromwell</name>
    <name type="synonym">Lithospermum officinale var. erythrorhizon</name>
    <dbReference type="NCBI Taxonomy" id="34254"/>
    <lineage>
        <taxon>Eukaryota</taxon>
        <taxon>Viridiplantae</taxon>
        <taxon>Streptophyta</taxon>
        <taxon>Embryophyta</taxon>
        <taxon>Tracheophyta</taxon>
        <taxon>Spermatophyta</taxon>
        <taxon>Magnoliopsida</taxon>
        <taxon>eudicotyledons</taxon>
        <taxon>Gunneridae</taxon>
        <taxon>Pentapetalae</taxon>
        <taxon>asterids</taxon>
        <taxon>lamiids</taxon>
        <taxon>Boraginales</taxon>
        <taxon>Boraginaceae</taxon>
        <taxon>Boraginoideae</taxon>
        <taxon>Lithospermeae</taxon>
        <taxon>Lithospermum</taxon>
    </lineage>
</organism>
<dbReference type="FunFam" id="1.10.418.10:FF:000073">
    <property type="entry name" value="Kinesin-like protein KIN-14L"/>
    <property type="match status" value="1"/>
</dbReference>
<accession>A0AAV3NNL6</accession>
<evidence type="ECO:0000259" key="5">
    <source>
        <dbReference type="PROSITE" id="PS50021"/>
    </source>
</evidence>
<comment type="caution">
    <text evidence="7">The sequence shown here is derived from an EMBL/GenBank/DDBJ whole genome shotgun (WGS) entry which is preliminary data.</text>
</comment>
<evidence type="ECO:0000313" key="7">
    <source>
        <dbReference type="EMBL" id="GAA0140558.1"/>
    </source>
</evidence>
<dbReference type="SUPFAM" id="SSF47576">
    <property type="entry name" value="Calponin-homology domain, CH-domain"/>
    <property type="match status" value="1"/>
</dbReference>
<feature type="binding site" evidence="3">
    <location>
        <begin position="466"/>
        <end position="473"/>
    </location>
    <ligand>
        <name>ATP</name>
        <dbReference type="ChEBI" id="CHEBI:30616"/>
    </ligand>
</feature>
<dbReference type="PRINTS" id="PR00380">
    <property type="entry name" value="KINESINHEAVY"/>
</dbReference>
<keyword evidence="3" id="KW-0067">ATP-binding</keyword>
<dbReference type="GO" id="GO:0003777">
    <property type="term" value="F:microtubule motor activity"/>
    <property type="evidence" value="ECO:0007669"/>
    <property type="project" value="InterPro"/>
</dbReference>
<protein>
    <submittedName>
        <fullName evidence="7">Uncharacterized protein</fullName>
    </submittedName>
</protein>
<dbReference type="Pfam" id="PF00307">
    <property type="entry name" value="CH"/>
    <property type="match status" value="1"/>
</dbReference>
<dbReference type="Pfam" id="PF00225">
    <property type="entry name" value="Kinesin"/>
    <property type="match status" value="1"/>
</dbReference>
<dbReference type="EMBL" id="BAABME010000195">
    <property type="protein sequence ID" value="GAA0140558.1"/>
    <property type="molecule type" value="Genomic_DNA"/>
</dbReference>
<keyword evidence="2 3" id="KW-0505">Motor protein</keyword>
<feature type="region of interest" description="Disordered" evidence="4">
    <location>
        <begin position="1048"/>
        <end position="1075"/>
    </location>
</feature>
<evidence type="ECO:0000313" key="8">
    <source>
        <dbReference type="Proteomes" id="UP001454036"/>
    </source>
</evidence>
<dbReference type="InterPro" id="IPR036961">
    <property type="entry name" value="Kinesin_motor_dom_sf"/>
</dbReference>
<dbReference type="InterPro" id="IPR036872">
    <property type="entry name" value="CH_dom_sf"/>
</dbReference>
<feature type="compositionally biased region" description="Polar residues" evidence="4">
    <location>
        <begin position="1123"/>
        <end position="1133"/>
    </location>
</feature>
<dbReference type="Gene3D" id="1.10.418.10">
    <property type="entry name" value="Calponin-like domain"/>
    <property type="match status" value="1"/>
</dbReference>
<feature type="region of interest" description="Disordered" evidence="4">
    <location>
        <begin position="1098"/>
        <end position="1133"/>
    </location>
</feature>
<evidence type="ECO:0000256" key="4">
    <source>
        <dbReference type="SAM" id="MobiDB-lite"/>
    </source>
</evidence>
<proteinExistence type="inferred from homology"/>
<dbReference type="PROSITE" id="PS50021">
    <property type="entry name" value="CH"/>
    <property type="match status" value="1"/>
</dbReference>
<dbReference type="Proteomes" id="UP001454036">
    <property type="component" value="Unassembled WGS sequence"/>
</dbReference>
<feature type="region of interest" description="Disordered" evidence="4">
    <location>
        <begin position="768"/>
        <end position="805"/>
    </location>
</feature>
<evidence type="ECO:0000256" key="2">
    <source>
        <dbReference type="ARBA" id="ARBA00023175"/>
    </source>
</evidence>
<dbReference type="PROSITE" id="PS50067">
    <property type="entry name" value="KINESIN_MOTOR_2"/>
    <property type="match status" value="1"/>
</dbReference>
<dbReference type="PANTHER" id="PTHR47972">
    <property type="entry name" value="KINESIN-LIKE PROTEIN KLP-3"/>
    <property type="match status" value="1"/>
</dbReference>
<evidence type="ECO:0000256" key="3">
    <source>
        <dbReference type="PROSITE-ProRule" id="PRU00283"/>
    </source>
</evidence>
<dbReference type="GO" id="GO:0015630">
    <property type="term" value="C:microtubule cytoskeleton"/>
    <property type="evidence" value="ECO:0007669"/>
    <property type="project" value="TreeGrafter"/>
</dbReference>
<dbReference type="InterPro" id="IPR027417">
    <property type="entry name" value="P-loop_NTPase"/>
</dbReference>
<keyword evidence="3" id="KW-0547">Nucleotide-binding</keyword>
<dbReference type="AlphaFoldDB" id="A0AAV3NNL6"/>
<dbReference type="CDD" id="cd21203">
    <property type="entry name" value="CH_AtKIN14-like"/>
    <property type="match status" value="1"/>
</dbReference>
<evidence type="ECO:0000256" key="1">
    <source>
        <dbReference type="ARBA" id="ARBA00010899"/>
    </source>
</evidence>
<dbReference type="InterPro" id="IPR001752">
    <property type="entry name" value="Kinesin_motor_dom"/>
</dbReference>
<feature type="compositionally biased region" description="Polar residues" evidence="4">
    <location>
        <begin position="875"/>
        <end position="884"/>
    </location>
</feature>
<evidence type="ECO:0000259" key="6">
    <source>
        <dbReference type="PROSITE" id="PS50067"/>
    </source>
</evidence>